<feature type="domain" description="Rv3660c-like CheY-like N-terminal" evidence="1">
    <location>
        <begin position="7"/>
        <end position="110"/>
    </location>
</feature>
<evidence type="ECO:0000313" key="3">
    <source>
        <dbReference type="Proteomes" id="UP000182725"/>
    </source>
</evidence>
<keyword evidence="2" id="KW-0347">Helicase</keyword>
<evidence type="ECO:0000259" key="1">
    <source>
        <dbReference type="Pfam" id="PF26563"/>
    </source>
</evidence>
<name>A0A1H5MI23_9MICC</name>
<dbReference type="Pfam" id="PF26563">
    <property type="entry name" value="Rv3660c_N"/>
    <property type="match status" value="1"/>
</dbReference>
<evidence type="ECO:0000313" key="2">
    <source>
        <dbReference type="EMBL" id="SEE89052.1"/>
    </source>
</evidence>
<dbReference type="GO" id="GO:0004386">
    <property type="term" value="F:helicase activity"/>
    <property type="evidence" value="ECO:0007669"/>
    <property type="project" value="UniProtKB-KW"/>
</dbReference>
<dbReference type="InterPro" id="IPR059050">
    <property type="entry name" value="Rv3660c_N"/>
</dbReference>
<dbReference type="EMBL" id="FNTV01000001">
    <property type="protein sequence ID" value="SEE89052.1"/>
    <property type="molecule type" value="Genomic_DNA"/>
</dbReference>
<proteinExistence type="predicted"/>
<sequence>MLLLSASSQLQGAVGRVSAAAAVELLVGQSWDEAAARWDDIAAVMIDAAAMANSEVEAGIAGWRGPIVVVGLASDSALMWREAERLGADRVAILPDSAPWLANYLSCLRNPASGAGVVGIVGGCGGAGASTLATLIAAGAVKRGVRTLLIDGDPWGGGLCGASSAEEVPGLHWPELLRASGAINPDQLAASLPYFAGLAVLSWDAAARADKQDVPQNTQAPTAVGEVMRAARGAYGLVVVDLGRTPDAFRSLAWHCDGLVVVVPARPRSAAATLPVIAALPPKPVVAVVRGPLGEGLDADMLAAAVGLPLAGTMPRLRGATDWIESERWPDTIRRRPVRRLVGNVLGWMAGDEPSAAPAQKGELMNVAGRR</sequence>
<dbReference type="AlphaFoldDB" id="A0A1H5MI23"/>
<dbReference type="Gene3D" id="3.40.50.300">
    <property type="entry name" value="P-loop containing nucleotide triphosphate hydrolases"/>
    <property type="match status" value="1"/>
</dbReference>
<accession>A0A1H5MI23</accession>
<dbReference type="Proteomes" id="UP000182725">
    <property type="component" value="Unassembled WGS sequence"/>
</dbReference>
<reference evidence="2 3" key="1">
    <citation type="submission" date="2016-10" db="EMBL/GenBank/DDBJ databases">
        <authorList>
            <person name="de Groot N.N."/>
        </authorList>
    </citation>
    <scope>NUCLEOTIDE SEQUENCE [LARGE SCALE GENOMIC DNA]</scope>
    <source>
        <strain evidence="2 3">DSM 22274</strain>
    </source>
</reference>
<dbReference type="SUPFAM" id="SSF52540">
    <property type="entry name" value="P-loop containing nucleoside triphosphate hydrolases"/>
    <property type="match status" value="1"/>
</dbReference>
<dbReference type="InterPro" id="IPR027417">
    <property type="entry name" value="P-loop_NTPase"/>
</dbReference>
<keyword evidence="2" id="KW-0378">Hydrolase</keyword>
<keyword evidence="2" id="KW-0067">ATP-binding</keyword>
<dbReference type="NCBIfam" id="TIGR03815">
    <property type="entry name" value="CpaE_hom_Actino"/>
    <property type="match status" value="1"/>
</dbReference>
<dbReference type="InterPro" id="IPR022521">
    <property type="entry name" value="Rv3660c"/>
</dbReference>
<gene>
    <name evidence="2" type="ORF">SAMN04489740_2960</name>
</gene>
<organism evidence="2 3">
    <name type="scientific">Arthrobacter alpinus</name>
    <dbReference type="NCBI Taxonomy" id="656366"/>
    <lineage>
        <taxon>Bacteria</taxon>
        <taxon>Bacillati</taxon>
        <taxon>Actinomycetota</taxon>
        <taxon>Actinomycetes</taxon>
        <taxon>Micrococcales</taxon>
        <taxon>Micrococcaceae</taxon>
        <taxon>Arthrobacter</taxon>
    </lineage>
</organism>
<keyword evidence="2" id="KW-0547">Nucleotide-binding</keyword>
<protein>
    <submittedName>
        <fullName evidence="2">Helicase/secretion neighborhood CpaE-like protein</fullName>
    </submittedName>
</protein>